<reference evidence="11" key="2">
    <citation type="submission" date="2015-02" db="EMBL/GenBank/DDBJ databases">
        <authorList>
            <person name="Torres C."/>
        </authorList>
    </citation>
    <scope>NUCLEOTIDE SEQUENCE</scope>
</reference>
<evidence type="ECO:0000256" key="4">
    <source>
        <dbReference type="ARBA" id="ARBA00022692"/>
    </source>
</evidence>
<dbReference type="GO" id="GO:0005549">
    <property type="term" value="F:odorant binding"/>
    <property type="evidence" value="ECO:0007669"/>
    <property type="project" value="InterPro"/>
</dbReference>
<comment type="subcellular location">
    <subcellularLocation>
        <location evidence="1">Cell membrane</location>
        <topology evidence="1">Multi-pass membrane protein</topology>
    </subcellularLocation>
</comment>
<evidence type="ECO:0000256" key="10">
    <source>
        <dbReference type="SAM" id="Phobius"/>
    </source>
</evidence>
<evidence type="ECO:0000256" key="2">
    <source>
        <dbReference type="ARBA" id="ARBA00022475"/>
    </source>
</evidence>
<sequence>MPIWSPVDIYSSPTYEFIYLLQSFASLITSQCCLSIDIFFVHMMLMVAAELDVLNYNLSAMKHYDSQTPISDGEEFISNVKTSGRRLELPSSDKSFGEQALKGDIEGNGLHQLLLKNVLHHQAILRSVSLLQSAMNVSIFVLLFINMANLCSSLFVAAVLLQRDGNAAKALHALLCVPALTYETTIYCTYAHIMTDQSERLMYSAFSCGWVNSDARFKRSLVIFMMVTVRPIEITVGKMCTLSKQMLLQVLNGTYALLNMLYHFH</sequence>
<keyword evidence="6 10" id="KW-1133">Transmembrane helix</keyword>
<organism evidence="11">
    <name type="scientific">Locusta migratoria</name>
    <name type="common">Migratory locust</name>
    <dbReference type="NCBI Taxonomy" id="7004"/>
    <lineage>
        <taxon>Eukaryota</taxon>
        <taxon>Metazoa</taxon>
        <taxon>Ecdysozoa</taxon>
        <taxon>Arthropoda</taxon>
        <taxon>Hexapoda</taxon>
        <taxon>Insecta</taxon>
        <taxon>Pterygota</taxon>
        <taxon>Neoptera</taxon>
        <taxon>Polyneoptera</taxon>
        <taxon>Orthoptera</taxon>
        <taxon>Caelifera</taxon>
        <taxon>Acrididea</taxon>
        <taxon>Acridomorpha</taxon>
        <taxon>Acridoidea</taxon>
        <taxon>Acrididae</taxon>
        <taxon>Oedipodinae</taxon>
        <taxon>Locusta</taxon>
    </lineage>
</organism>
<evidence type="ECO:0000256" key="9">
    <source>
        <dbReference type="ARBA" id="ARBA00023224"/>
    </source>
</evidence>
<evidence type="ECO:0000256" key="8">
    <source>
        <dbReference type="ARBA" id="ARBA00023170"/>
    </source>
</evidence>
<keyword evidence="4 10" id="KW-0812">Transmembrane</keyword>
<protein>
    <submittedName>
        <fullName evidence="11">Odorant receptor 122</fullName>
    </submittedName>
</protein>
<evidence type="ECO:0000256" key="1">
    <source>
        <dbReference type="ARBA" id="ARBA00004651"/>
    </source>
</evidence>
<keyword evidence="8 11" id="KW-0675">Receptor</keyword>
<evidence type="ECO:0000256" key="5">
    <source>
        <dbReference type="ARBA" id="ARBA00022725"/>
    </source>
</evidence>
<name>A0A0M4J2Y8_LOCMI</name>
<evidence type="ECO:0000256" key="3">
    <source>
        <dbReference type="ARBA" id="ARBA00022606"/>
    </source>
</evidence>
<dbReference type="GO" id="GO:0004984">
    <property type="term" value="F:olfactory receptor activity"/>
    <property type="evidence" value="ECO:0007669"/>
    <property type="project" value="InterPro"/>
</dbReference>
<dbReference type="AlphaFoldDB" id="A0A0M4J2Y8"/>
<evidence type="ECO:0000313" key="11">
    <source>
        <dbReference type="EMBL" id="ALD51430.1"/>
    </source>
</evidence>
<dbReference type="PANTHER" id="PTHR21137">
    <property type="entry name" value="ODORANT RECEPTOR"/>
    <property type="match status" value="1"/>
</dbReference>
<keyword evidence="2" id="KW-1003">Cell membrane</keyword>
<feature type="transmembrane region" description="Helical" evidence="10">
    <location>
        <begin position="20"/>
        <end position="41"/>
    </location>
</feature>
<dbReference type="EMBL" id="KP843294">
    <property type="protein sequence ID" value="ALD51430.1"/>
    <property type="molecule type" value="mRNA"/>
</dbReference>
<dbReference type="PANTHER" id="PTHR21137:SF35">
    <property type="entry name" value="ODORANT RECEPTOR 19A-RELATED"/>
    <property type="match status" value="1"/>
</dbReference>
<dbReference type="GO" id="GO:0007165">
    <property type="term" value="P:signal transduction"/>
    <property type="evidence" value="ECO:0007669"/>
    <property type="project" value="UniProtKB-KW"/>
</dbReference>
<proteinExistence type="evidence at transcript level"/>
<evidence type="ECO:0000256" key="7">
    <source>
        <dbReference type="ARBA" id="ARBA00023136"/>
    </source>
</evidence>
<keyword evidence="7 10" id="KW-0472">Membrane</keyword>
<keyword evidence="9" id="KW-0807">Transducer</keyword>
<evidence type="ECO:0000256" key="6">
    <source>
        <dbReference type="ARBA" id="ARBA00022989"/>
    </source>
</evidence>
<accession>A0A0M4J2Y8</accession>
<dbReference type="GO" id="GO:0005886">
    <property type="term" value="C:plasma membrane"/>
    <property type="evidence" value="ECO:0007669"/>
    <property type="project" value="UniProtKB-SubCell"/>
</dbReference>
<dbReference type="InterPro" id="IPR004117">
    <property type="entry name" value="7tm6_olfct_rcpt"/>
</dbReference>
<reference evidence="11" key="1">
    <citation type="journal article" date="2015" name="Cell. Mol. Life Sci.">
        <title>Identification and functional analysis of olfactory receptor family reveal unusual characteristics of the olfactory system in the migratory locust.</title>
        <authorList>
            <person name="Wang Z."/>
            <person name="Yang P."/>
            <person name="Chen D."/>
            <person name="Jiang F."/>
            <person name="Li Y."/>
            <person name="Wang X."/>
            <person name="Kang L."/>
        </authorList>
    </citation>
    <scope>NUCLEOTIDE SEQUENCE</scope>
</reference>
<keyword evidence="5" id="KW-0552">Olfaction</keyword>
<dbReference type="Pfam" id="PF02949">
    <property type="entry name" value="7tm_6"/>
    <property type="match status" value="1"/>
</dbReference>
<keyword evidence="3" id="KW-0716">Sensory transduction</keyword>
<feature type="transmembrane region" description="Helical" evidence="10">
    <location>
        <begin position="139"/>
        <end position="161"/>
    </location>
</feature>